<keyword evidence="2" id="KW-1185">Reference proteome</keyword>
<name>A0A1U7N3A4_9CYAN</name>
<accession>A0A1U7N3A4</accession>
<dbReference type="RefSeq" id="WP_075900653.1">
    <property type="nucleotide sequence ID" value="NZ_MKZS01000001.1"/>
</dbReference>
<dbReference type="Proteomes" id="UP000186657">
    <property type="component" value="Unassembled WGS sequence"/>
</dbReference>
<protein>
    <submittedName>
        <fullName evidence="1">Uncharacterized protein</fullName>
    </submittedName>
</protein>
<reference evidence="1 2" key="1">
    <citation type="submission" date="2016-10" db="EMBL/GenBank/DDBJ databases">
        <title>Comparative genomics uncovers the prolific and rare metabolic potential of the cyanobacterial genus Moorea.</title>
        <authorList>
            <person name="Leao T."/>
            <person name="Castelao G."/>
            <person name="Korobeynikov A."/>
            <person name="Monroe E.A."/>
            <person name="Podell S."/>
            <person name="Glukhov E."/>
            <person name="Allen E."/>
            <person name="Gerwick W.H."/>
            <person name="Gerwick L."/>
        </authorList>
    </citation>
    <scope>NUCLEOTIDE SEQUENCE [LARGE SCALE GENOMIC DNA]</scope>
    <source>
        <strain evidence="1 2">PNG5-198</strain>
    </source>
</reference>
<comment type="caution">
    <text evidence="1">The sequence shown here is derived from an EMBL/GenBank/DDBJ whole genome shotgun (WGS) entry which is preliminary data.</text>
</comment>
<dbReference type="AlphaFoldDB" id="A0A1U7N3A4"/>
<sequence>MPCQISYQDDTVELETAEELFVALELTPIEADKEILSQIGEGMLELVTTDEQFLLILEKVLDTRGASKQPYLKCFGTQLSQVVTKGSTLFKGLSLLANEADQEYFLNSLGQEVIRKSIANVNDLVEALTWLYGKMDILFIELIGWDFVLKFINSGRSLGAIMKVLSQEEEKELLERMGWPSVINCIQDADDLMAAFIGLEQESDRLLIDKLVEFNKLQAVIPSVAELDRVCRRGLGAEDITYLRETYQKLLVA</sequence>
<evidence type="ECO:0000313" key="2">
    <source>
        <dbReference type="Proteomes" id="UP000186657"/>
    </source>
</evidence>
<evidence type="ECO:0000313" key="1">
    <source>
        <dbReference type="EMBL" id="OLT60427.1"/>
    </source>
</evidence>
<organism evidence="1 2">
    <name type="scientific">Moorena bouillonii PNG</name>
    <dbReference type="NCBI Taxonomy" id="568701"/>
    <lineage>
        <taxon>Bacteria</taxon>
        <taxon>Bacillati</taxon>
        <taxon>Cyanobacteriota</taxon>
        <taxon>Cyanophyceae</taxon>
        <taxon>Coleofasciculales</taxon>
        <taxon>Coleofasciculaceae</taxon>
        <taxon>Moorena</taxon>
    </lineage>
</organism>
<dbReference type="EMBL" id="MKZS01000001">
    <property type="protein sequence ID" value="OLT60427.1"/>
    <property type="molecule type" value="Genomic_DNA"/>
</dbReference>
<gene>
    <name evidence="1" type="ORF">BJP37_16770</name>
</gene>
<proteinExistence type="predicted"/>